<dbReference type="InterPro" id="IPR050121">
    <property type="entry name" value="Cytochrome_P450_monoxygenase"/>
</dbReference>
<dbReference type="PANTHER" id="PTHR24305">
    <property type="entry name" value="CYTOCHROME P450"/>
    <property type="match status" value="1"/>
</dbReference>
<dbReference type="SUPFAM" id="SSF48264">
    <property type="entry name" value="Cytochrome P450"/>
    <property type="match status" value="1"/>
</dbReference>
<evidence type="ECO:0000256" key="6">
    <source>
        <dbReference type="ARBA" id="ARBA00023002"/>
    </source>
</evidence>
<dbReference type="CDD" id="cd11069">
    <property type="entry name" value="CYP_FUM15-like"/>
    <property type="match status" value="1"/>
</dbReference>
<feature type="region of interest" description="Disordered" evidence="10">
    <location>
        <begin position="487"/>
        <end position="507"/>
    </location>
</feature>
<reference evidence="12 13" key="1">
    <citation type="submission" date="2016-07" db="EMBL/GenBank/DDBJ databases">
        <title>Draft genome of the white-rot fungus Obba rivulosa 3A-2.</title>
        <authorList>
            <consortium name="DOE Joint Genome Institute"/>
            <person name="Miettinen O."/>
            <person name="Riley R."/>
            <person name="Acob R."/>
            <person name="Barry K."/>
            <person name="Cullen D."/>
            <person name="De Vries R."/>
            <person name="Hainaut M."/>
            <person name="Hatakka A."/>
            <person name="Henrissat B."/>
            <person name="Hilden K."/>
            <person name="Kuo R."/>
            <person name="Labutti K."/>
            <person name="Lipzen A."/>
            <person name="Makela M.R."/>
            <person name="Sandor L."/>
            <person name="Spatafora J.W."/>
            <person name="Grigoriev I.V."/>
            <person name="Hibbett D.S."/>
        </authorList>
    </citation>
    <scope>NUCLEOTIDE SEQUENCE [LARGE SCALE GENOMIC DNA]</scope>
    <source>
        <strain evidence="12 13">3A-2</strain>
    </source>
</reference>
<feature type="binding site" description="axial binding residue" evidence="9">
    <location>
        <position position="529"/>
    </location>
    <ligand>
        <name>heme</name>
        <dbReference type="ChEBI" id="CHEBI:30413"/>
    </ligand>
    <ligandPart>
        <name>Fe</name>
        <dbReference type="ChEBI" id="CHEBI:18248"/>
    </ligandPart>
</feature>
<evidence type="ECO:0000313" key="13">
    <source>
        <dbReference type="Proteomes" id="UP000250043"/>
    </source>
</evidence>
<protein>
    <submittedName>
        <fullName evidence="12">Cytochrome P450</fullName>
    </submittedName>
</protein>
<keyword evidence="13" id="KW-1185">Reference proteome</keyword>
<keyword evidence="7 9" id="KW-0408">Iron</keyword>
<comment type="pathway">
    <text evidence="2">Secondary metabolite biosynthesis.</text>
</comment>
<evidence type="ECO:0000256" key="8">
    <source>
        <dbReference type="ARBA" id="ARBA00023033"/>
    </source>
</evidence>
<keyword evidence="6" id="KW-0560">Oxidoreductase</keyword>
<keyword evidence="8" id="KW-0503">Monooxygenase</keyword>
<feature type="signal peptide" evidence="11">
    <location>
        <begin position="1"/>
        <end position="26"/>
    </location>
</feature>
<dbReference type="GO" id="GO:0016705">
    <property type="term" value="F:oxidoreductase activity, acting on paired donors, with incorporation or reduction of molecular oxygen"/>
    <property type="evidence" value="ECO:0007669"/>
    <property type="project" value="InterPro"/>
</dbReference>
<dbReference type="InterPro" id="IPR002401">
    <property type="entry name" value="Cyt_P450_E_grp-I"/>
</dbReference>
<gene>
    <name evidence="12" type="ORF">OBBRIDRAFT_793287</name>
</gene>
<evidence type="ECO:0000256" key="10">
    <source>
        <dbReference type="SAM" id="MobiDB-lite"/>
    </source>
</evidence>
<evidence type="ECO:0000313" key="12">
    <source>
        <dbReference type="EMBL" id="OCH90422.1"/>
    </source>
</evidence>
<evidence type="ECO:0000256" key="7">
    <source>
        <dbReference type="ARBA" id="ARBA00023004"/>
    </source>
</evidence>
<sequence>MTLLQGFGTLFLALVAWRLLKRITQPRNPLEDVAGPEKEHWLKGNYHRIFQDGWDYNLQLAEKYGGAVKIHGLLGTLQLYVSDPRALHNIVVKEQHVFEETDMFILGNKIIFGEGLISTLGEQHRKQRKMLTPVFSLADMRDLLPVIQPIADKMRDVLLNQLPAGEGSQEIDLVPWMSRGTLEYVCQANLGYTFHALDPEKTNEYAKAVRNLSPTALSIILLRPFIPFFVRYFSLHWRNMFVEWLPIPQLRELRRIVRIMDTVSRQIFSEKRATMLGHTNGSSGTTSDGGGDLGERMRGKDIMSIMLKANASSDDADRLTDEELLGQVNTIIFAGFETTTIAVCRMLYILASKLEVQAKLRSEVRKAKRDYAASQNLDKRWEDVDLPYDVLMGLPFLDAVLRETLRVYPPTSLMSRTTRAATTLPLQFPVRSTSGAPITEISLSANTNVIISILASNHNKEVWGEDADEWRPERWLTATGERIRIGEDGDGVVRDGDVPAEGAPGNKGGVKYPGVYASMMTFLGGGRACIGFKFAEMEMKQILTTLLSAMHFALPAGTDAHGHRKEIRWKMNGLQVPVLEPPAGDGRTPQVPLDARRVCPTDFAPQPVAA</sequence>
<comment type="similarity">
    <text evidence="3">Belongs to the cytochrome P450 family.</text>
</comment>
<keyword evidence="4 9" id="KW-0349">Heme</keyword>
<keyword evidence="11" id="KW-0732">Signal</keyword>
<dbReference type="InterPro" id="IPR036396">
    <property type="entry name" value="Cyt_P450_sf"/>
</dbReference>
<dbReference type="GO" id="GO:0005506">
    <property type="term" value="F:iron ion binding"/>
    <property type="evidence" value="ECO:0007669"/>
    <property type="project" value="InterPro"/>
</dbReference>
<evidence type="ECO:0000256" key="11">
    <source>
        <dbReference type="SAM" id="SignalP"/>
    </source>
</evidence>
<dbReference type="InterPro" id="IPR001128">
    <property type="entry name" value="Cyt_P450"/>
</dbReference>
<name>A0A8E2AYI4_9APHY</name>
<dbReference type="Pfam" id="PF00067">
    <property type="entry name" value="p450"/>
    <property type="match status" value="1"/>
</dbReference>
<dbReference type="Gene3D" id="1.10.630.10">
    <property type="entry name" value="Cytochrome P450"/>
    <property type="match status" value="1"/>
</dbReference>
<keyword evidence="5 9" id="KW-0479">Metal-binding</keyword>
<evidence type="ECO:0000256" key="5">
    <source>
        <dbReference type="ARBA" id="ARBA00022723"/>
    </source>
</evidence>
<dbReference type="AlphaFoldDB" id="A0A8E2AYI4"/>
<dbReference type="PRINTS" id="PR00463">
    <property type="entry name" value="EP450I"/>
</dbReference>
<evidence type="ECO:0000256" key="1">
    <source>
        <dbReference type="ARBA" id="ARBA00001971"/>
    </source>
</evidence>
<dbReference type="Proteomes" id="UP000250043">
    <property type="component" value="Unassembled WGS sequence"/>
</dbReference>
<dbReference type="PANTHER" id="PTHR24305:SF166">
    <property type="entry name" value="CYTOCHROME P450 12A4, MITOCHONDRIAL-RELATED"/>
    <property type="match status" value="1"/>
</dbReference>
<evidence type="ECO:0000256" key="2">
    <source>
        <dbReference type="ARBA" id="ARBA00005179"/>
    </source>
</evidence>
<evidence type="ECO:0000256" key="3">
    <source>
        <dbReference type="ARBA" id="ARBA00010617"/>
    </source>
</evidence>
<dbReference type="GO" id="GO:0020037">
    <property type="term" value="F:heme binding"/>
    <property type="evidence" value="ECO:0007669"/>
    <property type="project" value="InterPro"/>
</dbReference>
<accession>A0A8E2AYI4</accession>
<organism evidence="12 13">
    <name type="scientific">Obba rivulosa</name>
    <dbReference type="NCBI Taxonomy" id="1052685"/>
    <lineage>
        <taxon>Eukaryota</taxon>
        <taxon>Fungi</taxon>
        <taxon>Dikarya</taxon>
        <taxon>Basidiomycota</taxon>
        <taxon>Agaricomycotina</taxon>
        <taxon>Agaricomycetes</taxon>
        <taxon>Polyporales</taxon>
        <taxon>Gelatoporiaceae</taxon>
        <taxon>Obba</taxon>
    </lineage>
</organism>
<feature type="compositionally biased region" description="Basic and acidic residues" evidence="10">
    <location>
        <begin position="487"/>
        <end position="497"/>
    </location>
</feature>
<dbReference type="EMBL" id="KV722404">
    <property type="protein sequence ID" value="OCH90422.1"/>
    <property type="molecule type" value="Genomic_DNA"/>
</dbReference>
<dbReference type="GO" id="GO:0004497">
    <property type="term" value="F:monooxygenase activity"/>
    <property type="evidence" value="ECO:0007669"/>
    <property type="project" value="UniProtKB-KW"/>
</dbReference>
<evidence type="ECO:0000256" key="9">
    <source>
        <dbReference type="PIRSR" id="PIRSR602401-1"/>
    </source>
</evidence>
<feature type="chain" id="PRO_5034855097" evidence="11">
    <location>
        <begin position="27"/>
        <end position="610"/>
    </location>
</feature>
<proteinExistence type="inferred from homology"/>
<evidence type="ECO:0000256" key="4">
    <source>
        <dbReference type="ARBA" id="ARBA00022617"/>
    </source>
</evidence>
<comment type="cofactor">
    <cofactor evidence="1 9">
        <name>heme</name>
        <dbReference type="ChEBI" id="CHEBI:30413"/>
    </cofactor>
</comment>
<dbReference type="OrthoDB" id="1470350at2759"/>